<feature type="transmembrane region" description="Helical" evidence="7">
    <location>
        <begin position="143"/>
        <end position="161"/>
    </location>
</feature>
<comment type="caution">
    <text evidence="10">The sequence shown here is derived from an EMBL/GenBank/DDBJ whole genome shotgun (WGS) entry which is preliminary data.</text>
</comment>
<dbReference type="Gene3D" id="3.40.50.300">
    <property type="entry name" value="P-loop containing nucleotide triphosphate hydrolases"/>
    <property type="match status" value="1"/>
</dbReference>
<dbReference type="SMART" id="SM00382">
    <property type="entry name" value="AAA"/>
    <property type="match status" value="1"/>
</dbReference>
<evidence type="ECO:0000259" key="8">
    <source>
        <dbReference type="PROSITE" id="PS50893"/>
    </source>
</evidence>
<dbReference type="EMBL" id="LOHS01000046">
    <property type="protein sequence ID" value="OAH15351.1"/>
    <property type="molecule type" value="Genomic_DNA"/>
</dbReference>
<keyword evidence="4 10" id="KW-0067">ATP-binding</keyword>
<feature type="domain" description="ABC transporter" evidence="8">
    <location>
        <begin position="361"/>
        <end position="607"/>
    </location>
</feature>
<dbReference type="PROSITE" id="PS50893">
    <property type="entry name" value="ABC_TRANSPORTER_2"/>
    <property type="match status" value="1"/>
</dbReference>
<protein>
    <submittedName>
        <fullName evidence="10">Lipid A export ATP-binding/permease protein MsbA</fullName>
        <ecNumber evidence="10">3.6.3.-</ecNumber>
    </submittedName>
</protein>
<proteinExistence type="predicted"/>
<dbReference type="PANTHER" id="PTHR24221:SF654">
    <property type="entry name" value="ATP-BINDING CASSETTE SUB-FAMILY B MEMBER 6"/>
    <property type="match status" value="1"/>
</dbReference>
<name>A0A177HWS0_9ACTN</name>
<evidence type="ECO:0000256" key="3">
    <source>
        <dbReference type="ARBA" id="ARBA00022741"/>
    </source>
</evidence>
<dbReference type="InterPro" id="IPR036640">
    <property type="entry name" value="ABC1_TM_sf"/>
</dbReference>
<dbReference type="PATRIC" id="fig|1716141.3.peg.1344"/>
<dbReference type="InterPro" id="IPR003439">
    <property type="entry name" value="ABC_transporter-like_ATP-bd"/>
</dbReference>
<dbReference type="GO" id="GO:0140359">
    <property type="term" value="F:ABC-type transporter activity"/>
    <property type="evidence" value="ECO:0007669"/>
    <property type="project" value="InterPro"/>
</dbReference>
<keyword evidence="5 7" id="KW-1133">Transmembrane helix</keyword>
<dbReference type="Pfam" id="PF00005">
    <property type="entry name" value="ABC_tran"/>
    <property type="match status" value="1"/>
</dbReference>
<dbReference type="SUPFAM" id="SSF90123">
    <property type="entry name" value="ABC transporter transmembrane region"/>
    <property type="match status" value="1"/>
</dbReference>
<comment type="subcellular location">
    <subcellularLocation>
        <location evidence="1">Cell membrane</location>
        <topology evidence="1">Multi-pass membrane protein</topology>
    </subcellularLocation>
</comment>
<dbReference type="AlphaFoldDB" id="A0A177HWS0"/>
<reference evidence="10 11" key="1">
    <citation type="submission" date="2015-12" db="EMBL/GenBank/DDBJ databases">
        <title>Genome sequence of Streptomyces sp. G25.</title>
        <authorList>
            <person name="Poehlein A."/>
            <person name="Roettig A."/>
            <person name="Hiessl S."/>
            <person name="Hauschild P."/>
            <person name="Schauer J."/>
            <person name="Madkour M.H."/>
            <person name="Al-Ansari A.M."/>
            <person name="Almakishah N.H."/>
            <person name="Steinbuechel A."/>
            <person name="Daniel R."/>
        </authorList>
    </citation>
    <scope>NUCLEOTIDE SEQUENCE [LARGE SCALE GENOMIC DNA]</scope>
    <source>
        <strain evidence="11">G25(2015)</strain>
    </source>
</reference>
<dbReference type="InterPro" id="IPR039421">
    <property type="entry name" value="Type_1_exporter"/>
</dbReference>
<feature type="domain" description="ABC transmembrane type-1" evidence="9">
    <location>
        <begin position="140"/>
        <end position="318"/>
    </location>
</feature>
<dbReference type="InterPro" id="IPR011527">
    <property type="entry name" value="ABC1_TM_dom"/>
</dbReference>
<dbReference type="EC" id="3.6.3.-" evidence="10"/>
<dbReference type="InterPro" id="IPR003593">
    <property type="entry name" value="AAA+_ATPase"/>
</dbReference>
<dbReference type="GO" id="GO:0034040">
    <property type="term" value="F:ATPase-coupled lipid transmembrane transporter activity"/>
    <property type="evidence" value="ECO:0007669"/>
    <property type="project" value="TreeGrafter"/>
</dbReference>
<dbReference type="InterPro" id="IPR027417">
    <property type="entry name" value="P-loop_NTPase"/>
</dbReference>
<dbReference type="GO" id="GO:0016887">
    <property type="term" value="F:ATP hydrolysis activity"/>
    <property type="evidence" value="ECO:0007669"/>
    <property type="project" value="InterPro"/>
</dbReference>
<feature type="transmembrane region" description="Helical" evidence="7">
    <location>
        <begin position="264"/>
        <end position="285"/>
    </location>
</feature>
<keyword evidence="3" id="KW-0547">Nucleotide-binding</keyword>
<feature type="transmembrane region" description="Helical" evidence="7">
    <location>
        <begin position="167"/>
        <end position="193"/>
    </location>
</feature>
<dbReference type="PROSITE" id="PS50929">
    <property type="entry name" value="ABC_TM1F"/>
    <property type="match status" value="1"/>
</dbReference>
<evidence type="ECO:0000313" key="10">
    <source>
        <dbReference type="EMBL" id="OAH15351.1"/>
    </source>
</evidence>
<evidence type="ECO:0000256" key="7">
    <source>
        <dbReference type="SAM" id="Phobius"/>
    </source>
</evidence>
<gene>
    <name evidence="10" type="primary">msbA_1</name>
    <name evidence="10" type="ORF">STSP_12720</name>
</gene>
<dbReference type="Proteomes" id="UP000077381">
    <property type="component" value="Unassembled WGS sequence"/>
</dbReference>
<accession>A0A177HWS0</accession>
<organism evidence="10 11">
    <name type="scientific">Streptomyces jeddahensis</name>
    <dbReference type="NCBI Taxonomy" id="1716141"/>
    <lineage>
        <taxon>Bacteria</taxon>
        <taxon>Bacillati</taxon>
        <taxon>Actinomycetota</taxon>
        <taxon>Actinomycetes</taxon>
        <taxon>Kitasatosporales</taxon>
        <taxon>Streptomycetaceae</taxon>
        <taxon>Streptomyces</taxon>
    </lineage>
</organism>
<keyword evidence="11" id="KW-1185">Reference proteome</keyword>
<dbReference type="GO" id="GO:0005886">
    <property type="term" value="C:plasma membrane"/>
    <property type="evidence" value="ECO:0007669"/>
    <property type="project" value="UniProtKB-SubCell"/>
</dbReference>
<sequence>MRSTALNQDETGKKGAVPVRRTLALWGELFALSWRRIPAATAATLSVLLLGVPATTGIALSLRTAVDGITTGDHDAAVLGTVCAACAYAATRTLNHIGRSLMIMSTEKIGLTDIHEGIHRDIATLEGLEHLERTDYLDRVTTVRTSAWAIVASMWSAIAIFTDVLQLVVLLLLLGTVSPWLLLLLPAAALPLWANARGQRLVNAAETDTAEYHRVQRHLFKLGTRAATGKEIRVAGAGEEIVRRQSAAFGVVVDGRYRARMRAAWLRAAGWTVFTLGFGGGLALVGHRTAQGLGTPGDLVLTITVAAALRQSVQQAVTRAAGAIDAMRLIGPYLWLRSYAADQRARTTGTAPSPDALREGITFTNVSYVYPGTERRALDGISVTLPAGAVIAVVGEFGSGKTTLVKLLSKFYRPDEGRITVDGTDLTELDTDAWRARTSAAYQDFGRFHTVFAQTVGLGDLPHIDDRERIAEAVLAADAESLVARLPDGLDTQLGRELGGVDLSEGQWQKTALARASMRREPLLFVLDEPTASLDAPSEQAIFQRYMDRARTLATRTGAVTVIVSHRFSTVSGADLILVLDKGRLTEHGTHEELLALGGRYADLYGIQATAYAAS</sequence>
<dbReference type="Gene3D" id="1.20.1560.10">
    <property type="entry name" value="ABC transporter type 1, transmembrane domain"/>
    <property type="match status" value="1"/>
</dbReference>
<dbReference type="PANTHER" id="PTHR24221">
    <property type="entry name" value="ATP-BINDING CASSETTE SUB-FAMILY B"/>
    <property type="match status" value="1"/>
</dbReference>
<evidence type="ECO:0000256" key="6">
    <source>
        <dbReference type="ARBA" id="ARBA00023136"/>
    </source>
</evidence>
<evidence type="ECO:0000259" key="9">
    <source>
        <dbReference type="PROSITE" id="PS50929"/>
    </source>
</evidence>
<evidence type="ECO:0000256" key="4">
    <source>
        <dbReference type="ARBA" id="ARBA00022840"/>
    </source>
</evidence>
<keyword evidence="6 7" id="KW-0472">Membrane</keyword>
<keyword evidence="10" id="KW-0378">Hydrolase</keyword>
<evidence type="ECO:0000313" key="11">
    <source>
        <dbReference type="Proteomes" id="UP000077381"/>
    </source>
</evidence>
<dbReference type="STRING" id="1716141.STSP_12720"/>
<dbReference type="GO" id="GO:0005524">
    <property type="term" value="F:ATP binding"/>
    <property type="evidence" value="ECO:0007669"/>
    <property type="project" value="UniProtKB-KW"/>
</dbReference>
<evidence type="ECO:0000256" key="5">
    <source>
        <dbReference type="ARBA" id="ARBA00022989"/>
    </source>
</evidence>
<dbReference type="SUPFAM" id="SSF52540">
    <property type="entry name" value="P-loop containing nucleoside triphosphate hydrolases"/>
    <property type="match status" value="1"/>
</dbReference>
<evidence type="ECO:0000256" key="1">
    <source>
        <dbReference type="ARBA" id="ARBA00004651"/>
    </source>
</evidence>
<keyword evidence="2 7" id="KW-0812">Transmembrane</keyword>
<evidence type="ECO:0000256" key="2">
    <source>
        <dbReference type="ARBA" id="ARBA00022692"/>
    </source>
</evidence>